<sequence>MKQPSLSSACAGVEPFRCEPGAVWMEACSHCRCEMDSHVVCTHRVCLEDEIEAAVEAVEAAVQAEAEAEAAAAADVQRQFGFGAISRRRGIPRRR</sequence>
<keyword evidence="8" id="KW-1185">Reference proteome</keyword>
<evidence type="ECO:0000256" key="3">
    <source>
        <dbReference type="ARBA" id="ARBA00023157"/>
    </source>
</evidence>
<comment type="caution">
    <text evidence="6">The sequence shown here is derived from an EMBL/GenBank/DDBJ whole genome shotgun (WGS) entry which is preliminary data.</text>
</comment>
<dbReference type="InterPro" id="IPR008037">
    <property type="entry name" value="Pacifastin_dom"/>
</dbReference>
<comment type="subcellular location">
    <subcellularLocation>
        <location evidence="1">Secreted</location>
    </subcellularLocation>
</comment>
<accession>A0A6A4WF18</accession>
<dbReference type="EMBL" id="VIIS01000913">
    <property type="protein sequence ID" value="KAF0303799.1"/>
    <property type="molecule type" value="Genomic_DNA"/>
</dbReference>
<organism evidence="6 8">
    <name type="scientific">Amphibalanus amphitrite</name>
    <name type="common">Striped barnacle</name>
    <name type="synonym">Balanus amphitrite</name>
    <dbReference type="NCBI Taxonomy" id="1232801"/>
    <lineage>
        <taxon>Eukaryota</taxon>
        <taxon>Metazoa</taxon>
        <taxon>Ecdysozoa</taxon>
        <taxon>Arthropoda</taxon>
        <taxon>Crustacea</taxon>
        <taxon>Multicrustacea</taxon>
        <taxon>Cirripedia</taxon>
        <taxon>Thoracica</taxon>
        <taxon>Thoracicalcarea</taxon>
        <taxon>Balanomorpha</taxon>
        <taxon>Balanoidea</taxon>
        <taxon>Balanidae</taxon>
        <taxon>Amphibalaninae</taxon>
        <taxon>Amphibalanus</taxon>
    </lineage>
</organism>
<evidence type="ECO:0000313" key="6">
    <source>
        <dbReference type="EMBL" id="KAF0303799.1"/>
    </source>
</evidence>
<evidence type="ECO:0000256" key="2">
    <source>
        <dbReference type="ARBA" id="ARBA00022525"/>
    </source>
</evidence>
<proteinExistence type="inferred from homology"/>
<gene>
    <name evidence="7" type="ORF">FJT64_002436</name>
    <name evidence="6" type="ORF">FJT64_024274</name>
</gene>
<dbReference type="Proteomes" id="UP000440578">
    <property type="component" value="Unassembled WGS sequence"/>
</dbReference>
<keyword evidence="3" id="KW-1015">Disulfide bond</keyword>
<comment type="similarity">
    <text evidence="4">Belongs to the protease inhibitor I19 family.</text>
</comment>
<dbReference type="Pfam" id="PF05375">
    <property type="entry name" value="Pacifastin_I"/>
    <property type="match status" value="1"/>
</dbReference>
<feature type="domain" description="Pacifastin" evidence="5">
    <location>
        <begin position="18"/>
        <end position="51"/>
    </location>
</feature>
<dbReference type="EMBL" id="VIIS01000670">
    <property type="protein sequence ID" value="KAF0306411.1"/>
    <property type="molecule type" value="Genomic_DNA"/>
</dbReference>
<reference evidence="6 8" key="1">
    <citation type="submission" date="2019-07" db="EMBL/GenBank/DDBJ databases">
        <title>Draft genome assembly of a fouling barnacle, Amphibalanus amphitrite (Darwin, 1854): The first reference genome for Thecostraca.</title>
        <authorList>
            <person name="Kim W."/>
        </authorList>
    </citation>
    <scope>NUCLEOTIDE SEQUENCE [LARGE SCALE GENOMIC DNA]</scope>
    <source>
        <strain evidence="6">SNU_AA5</strain>
        <tissue evidence="6">Soma without cirri and trophi</tissue>
    </source>
</reference>
<evidence type="ECO:0000256" key="4">
    <source>
        <dbReference type="ARBA" id="ARBA00029459"/>
    </source>
</evidence>
<evidence type="ECO:0000313" key="8">
    <source>
        <dbReference type="Proteomes" id="UP000440578"/>
    </source>
</evidence>
<name>A0A6A4WF18_AMPAM</name>
<dbReference type="SUPFAM" id="SSF57283">
    <property type="entry name" value="PMP inhibitors"/>
    <property type="match status" value="1"/>
</dbReference>
<dbReference type="AlphaFoldDB" id="A0A6A4WF18"/>
<dbReference type="GO" id="GO:0005576">
    <property type="term" value="C:extracellular region"/>
    <property type="evidence" value="ECO:0007669"/>
    <property type="project" value="UniProtKB-SubCell"/>
</dbReference>
<evidence type="ECO:0000313" key="7">
    <source>
        <dbReference type="EMBL" id="KAF0306411.1"/>
    </source>
</evidence>
<evidence type="ECO:0000256" key="1">
    <source>
        <dbReference type="ARBA" id="ARBA00004613"/>
    </source>
</evidence>
<protein>
    <recommendedName>
        <fullName evidence="5">Pacifastin domain-containing protein</fullName>
    </recommendedName>
</protein>
<dbReference type="GO" id="GO:0030414">
    <property type="term" value="F:peptidase inhibitor activity"/>
    <property type="evidence" value="ECO:0007669"/>
    <property type="project" value="InterPro"/>
</dbReference>
<evidence type="ECO:0000259" key="5">
    <source>
        <dbReference type="Pfam" id="PF05375"/>
    </source>
</evidence>
<dbReference type="InterPro" id="IPR036201">
    <property type="entry name" value="Pacifastin_dom_sf"/>
</dbReference>
<keyword evidence="2" id="KW-0964">Secreted</keyword>